<dbReference type="RefSeq" id="WP_169324507.1">
    <property type="nucleotide sequence ID" value="NZ_JABCJJ010000009.1"/>
</dbReference>
<dbReference type="EMBL" id="JABCJJ010000009">
    <property type="protein sequence ID" value="NMR20134.1"/>
    <property type="molecule type" value="Genomic_DNA"/>
</dbReference>
<gene>
    <name evidence="1" type="ORF">HIR71_07875</name>
</gene>
<evidence type="ECO:0008006" key="3">
    <source>
        <dbReference type="Google" id="ProtNLM"/>
    </source>
</evidence>
<protein>
    <recommendedName>
        <fullName evidence="3">AbiEi antitoxin C-terminal domain-containing protein</fullName>
    </recommendedName>
</protein>
<name>A0A7Y0LYD0_CELFI</name>
<comment type="caution">
    <text evidence="1">The sequence shown here is derived from an EMBL/GenBank/DDBJ whole genome shotgun (WGS) entry which is preliminary data.</text>
</comment>
<keyword evidence="2" id="KW-1185">Reference proteome</keyword>
<reference evidence="1 2" key="1">
    <citation type="submission" date="2020-04" db="EMBL/GenBank/DDBJ databases">
        <title>Sequencing and Assembly of C. fimi.</title>
        <authorList>
            <person name="Ramsey A.R."/>
        </authorList>
    </citation>
    <scope>NUCLEOTIDE SEQUENCE [LARGE SCALE GENOMIC DNA]</scope>
    <source>
        <strain evidence="1 2">SB</strain>
    </source>
</reference>
<proteinExistence type="predicted"/>
<dbReference type="Proteomes" id="UP000562124">
    <property type="component" value="Unassembled WGS sequence"/>
</dbReference>
<organism evidence="1 2">
    <name type="scientific">Cellulomonas fimi</name>
    <dbReference type="NCBI Taxonomy" id="1708"/>
    <lineage>
        <taxon>Bacteria</taxon>
        <taxon>Bacillati</taxon>
        <taxon>Actinomycetota</taxon>
        <taxon>Actinomycetes</taxon>
        <taxon>Micrococcales</taxon>
        <taxon>Cellulomonadaceae</taxon>
        <taxon>Cellulomonas</taxon>
    </lineage>
</organism>
<evidence type="ECO:0000313" key="2">
    <source>
        <dbReference type="Proteomes" id="UP000562124"/>
    </source>
</evidence>
<evidence type="ECO:0000313" key="1">
    <source>
        <dbReference type="EMBL" id="NMR20134.1"/>
    </source>
</evidence>
<accession>A0A7Y0LYD0</accession>
<dbReference type="AlphaFoldDB" id="A0A7Y0LYD0"/>
<sequence length="202" mass="21596">MEVSTLARLWPAMPVAPDWLHTSDVGAVPWQVLVRESVMLRVWDEVAVAADRDETPGLRAASVLPLVPRRGVVGRAAAVWVHAGGPPPARVDVLVPPRTRRPSPHPLRVPHECALADGDVVELGPVRVTTVARTAVDVARWSSRDVSARLLERLATHAGLDARGAVRLLDDLPGHRGTQAAREALLDVAARVADQADGEALA</sequence>